<dbReference type="GeneID" id="30026988"/>
<dbReference type="STRING" id="869754.A0A1A0HAM0"/>
<dbReference type="Pfam" id="PF11223">
    <property type="entry name" value="DUF3020"/>
    <property type="match status" value="1"/>
</dbReference>
<organism evidence="3 4">
    <name type="scientific">Metschnikowia bicuspidata var. bicuspidata NRRL YB-4993</name>
    <dbReference type="NCBI Taxonomy" id="869754"/>
    <lineage>
        <taxon>Eukaryota</taxon>
        <taxon>Fungi</taxon>
        <taxon>Dikarya</taxon>
        <taxon>Ascomycota</taxon>
        <taxon>Saccharomycotina</taxon>
        <taxon>Pichiomycetes</taxon>
        <taxon>Metschnikowiaceae</taxon>
        <taxon>Metschnikowia</taxon>
    </lineage>
</organism>
<evidence type="ECO:0000256" key="1">
    <source>
        <dbReference type="SAM" id="MobiDB-lite"/>
    </source>
</evidence>
<dbReference type="OrthoDB" id="5595797at2759"/>
<feature type="region of interest" description="Disordered" evidence="1">
    <location>
        <begin position="97"/>
        <end position="119"/>
    </location>
</feature>
<sequence>MDVQLGRSSWASTRALEAHVLEAQTLGNPRDEPPGDLEGYLLIDSWREENAERNKHNDLRCRVLKRAALKFGEGSSDDKLEWIEKEYLRRRTRRINRQKKDEVKAESPPPSDESSSHHPVLVKRITETFNLVTECGHDEDPRGVFMAISSTVAVVASACAEELNITDSLAIFDLISLTLSSIFDQAMRSGASRKFLFLTKREDNQLTPTGAPEMTQEELFQKVSNLKNFNSSSVSTLDALRESQKRLGIDFLCSLDKRRKTSNETDMKDTGGQISESERDLFTSSSSVNSWSTTSGLKMPLYKTPGNVTDLELFKVDNSRREYVEPIPKITSPFISNKVGVEASSHQSSSLKKGGGLQRPGFSKPANRPNNIGFPTLYSTSFRLN</sequence>
<keyword evidence="4" id="KW-1185">Reference proteome</keyword>
<dbReference type="Proteomes" id="UP000092555">
    <property type="component" value="Unassembled WGS sequence"/>
</dbReference>
<feature type="region of interest" description="Disordered" evidence="1">
    <location>
        <begin position="345"/>
        <end position="370"/>
    </location>
</feature>
<dbReference type="InterPro" id="IPR021386">
    <property type="entry name" value="SPP41_DUF3020"/>
</dbReference>
<dbReference type="AlphaFoldDB" id="A0A1A0HAM0"/>
<name>A0A1A0HAM0_9ASCO</name>
<reference evidence="3 4" key="1">
    <citation type="submission" date="2016-05" db="EMBL/GenBank/DDBJ databases">
        <title>Comparative genomics of biotechnologically important yeasts.</title>
        <authorList>
            <consortium name="DOE Joint Genome Institute"/>
            <person name="Riley R."/>
            <person name="Haridas S."/>
            <person name="Wolfe K.H."/>
            <person name="Lopes M.R."/>
            <person name="Hittinger C.T."/>
            <person name="Goker M."/>
            <person name="Salamov A."/>
            <person name="Wisecaver J."/>
            <person name="Long T.M."/>
            <person name="Aerts A.L."/>
            <person name="Barry K."/>
            <person name="Choi C."/>
            <person name="Clum A."/>
            <person name="Coughlan A.Y."/>
            <person name="Deshpande S."/>
            <person name="Douglass A.P."/>
            <person name="Hanson S.J."/>
            <person name="Klenk H.-P."/>
            <person name="LaButti K."/>
            <person name="Lapidus A."/>
            <person name="Lindquist E."/>
            <person name="Lipzen A."/>
            <person name="Meier-kolthoff J.P."/>
            <person name="Ohm R.A."/>
            <person name="Otillar R.P."/>
            <person name="Pangilinan J."/>
            <person name="Peng Y."/>
            <person name="Rokas A."/>
            <person name="Rosa C.A."/>
            <person name="Scheuner C."/>
            <person name="Sibirny A.A."/>
            <person name="Slot J.C."/>
            <person name="Stielow J.B."/>
            <person name="Sun H."/>
            <person name="Kurtzman C.P."/>
            <person name="Blackwell M."/>
            <person name="Grigoriev I.V."/>
            <person name="Jeffries T.W."/>
        </authorList>
    </citation>
    <scope>NUCLEOTIDE SEQUENCE [LARGE SCALE GENOMIC DNA]</scope>
    <source>
        <strain evidence="3 4">NRRL YB-4993</strain>
    </source>
</reference>
<comment type="caution">
    <text evidence="3">The sequence shown here is derived from an EMBL/GenBank/DDBJ whole genome shotgun (WGS) entry which is preliminary data.</text>
</comment>
<gene>
    <name evidence="3" type="ORF">METBIDRAFT_11527</name>
</gene>
<proteinExistence type="predicted"/>
<feature type="domain" description="DUF3020" evidence="2">
    <location>
        <begin position="46"/>
        <end position="87"/>
    </location>
</feature>
<evidence type="ECO:0000313" key="4">
    <source>
        <dbReference type="Proteomes" id="UP000092555"/>
    </source>
</evidence>
<evidence type="ECO:0000313" key="3">
    <source>
        <dbReference type="EMBL" id="OBA20922.1"/>
    </source>
</evidence>
<protein>
    <recommendedName>
        <fullName evidence="2">DUF3020 domain-containing protein</fullName>
    </recommendedName>
</protein>
<evidence type="ECO:0000259" key="2">
    <source>
        <dbReference type="Pfam" id="PF11223"/>
    </source>
</evidence>
<dbReference type="RefSeq" id="XP_018711432.1">
    <property type="nucleotide sequence ID" value="XM_018854012.1"/>
</dbReference>
<dbReference type="EMBL" id="LXTC01000003">
    <property type="protein sequence ID" value="OBA20922.1"/>
    <property type="molecule type" value="Genomic_DNA"/>
</dbReference>
<accession>A0A1A0HAM0</accession>